<evidence type="ECO:0000313" key="2">
    <source>
        <dbReference type="EMBL" id="APX10707.1"/>
    </source>
</evidence>
<proteinExistence type="predicted"/>
<reference evidence="2 3" key="1">
    <citation type="submission" date="2017-01" db="EMBL/GenBank/DDBJ databases">
        <title>Complete genome of Tateyamaria omphalii DOK1-4 isolated from seawater in Dokdo.</title>
        <authorList>
            <person name="Kim J.H."/>
            <person name="Chi W.-J."/>
        </authorList>
    </citation>
    <scope>NUCLEOTIDE SEQUENCE [LARGE SCALE GENOMIC DNA]</scope>
    <source>
        <strain evidence="2 3">DOK1-4</strain>
    </source>
</reference>
<protein>
    <submittedName>
        <fullName evidence="2">Uncharacterized protein</fullName>
    </submittedName>
</protein>
<evidence type="ECO:0000256" key="1">
    <source>
        <dbReference type="SAM" id="Phobius"/>
    </source>
</evidence>
<keyword evidence="1" id="KW-1133">Transmembrane helix</keyword>
<dbReference type="EMBL" id="CP019312">
    <property type="protein sequence ID" value="APX10707.1"/>
    <property type="molecule type" value="Genomic_DNA"/>
</dbReference>
<gene>
    <name evidence="2" type="ORF">BWR18_02615</name>
</gene>
<dbReference type="AlphaFoldDB" id="A0A1P8MRJ8"/>
<sequence>MISTFLASYSNSTYLAQISAASVIAIFLIIFPGWLCQRQTICGQTRGAITAKNRPILHIALKTRSSPTEVVLRYV</sequence>
<accession>A0A1P8MRJ8</accession>
<dbReference type="Proteomes" id="UP000186336">
    <property type="component" value="Chromosome"/>
</dbReference>
<keyword evidence="3" id="KW-1185">Reference proteome</keyword>
<evidence type="ECO:0000313" key="3">
    <source>
        <dbReference type="Proteomes" id="UP000186336"/>
    </source>
</evidence>
<dbReference type="KEGG" id="tom:BWR18_02615"/>
<keyword evidence="1" id="KW-0472">Membrane</keyword>
<feature type="transmembrane region" description="Helical" evidence="1">
    <location>
        <begin position="14"/>
        <end position="36"/>
    </location>
</feature>
<organism evidence="2 3">
    <name type="scientific">Tateyamaria omphalii</name>
    <dbReference type="NCBI Taxonomy" id="299262"/>
    <lineage>
        <taxon>Bacteria</taxon>
        <taxon>Pseudomonadati</taxon>
        <taxon>Pseudomonadota</taxon>
        <taxon>Alphaproteobacteria</taxon>
        <taxon>Rhodobacterales</taxon>
        <taxon>Roseobacteraceae</taxon>
        <taxon>Tateyamaria</taxon>
    </lineage>
</organism>
<keyword evidence="1" id="KW-0812">Transmembrane</keyword>
<name>A0A1P8MRJ8_9RHOB</name>